<organism evidence="2 3">
    <name type="scientific">Methylobrevis albus</name>
    <dbReference type="NCBI Taxonomy" id="2793297"/>
    <lineage>
        <taxon>Bacteria</taxon>
        <taxon>Pseudomonadati</taxon>
        <taxon>Pseudomonadota</taxon>
        <taxon>Alphaproteobacteria</taxon>
        <taxon>Hyphomicrobiales</taxon>
        <taxon>Pleomorphomonadaceae</taxon>
        <taxon>Methylobrevis</taxon>
    </lineage>
</organism>
<feature type="compositionally biased region" description="Polar residues" evidence="1">
    <location>
        <begin position="242"/>
        <end position="254"/>
    </location>
</feature>
<evidence type="ECO:0000313" key="2">
    <source>
        <dbReference type="EMBL" id="MBH0239369.1"/>
    </source>
</evidence>
<feature type="compositionally biased region" description="Low complexity" evidence="1">
    <location>
        <begin position="92"/>
        <end position="101"/>
    </location>
</feature>
<feature type="region of interest" description="Disordered" evidence="1">
    <location>
        <begin position="50"/>
        <end position="287"/>
    </location>
</feature>
<keyword evidence="3" id="KW-1185">Reference proteome</keyword>
<dbReference type="AlphaFoldDB" id="A0A931I4I0"/>
<feature type="compositionally biased region" description="Pro residues" evidence="1">
    <location>
        <begin position="204"/>
        <end position="219"/>
    </location>
</feature>
<reference evidence="2" key="1">
    <citation type="submission" date="2020-12" db="EMBL/GenBank/DDBJ databases">
        <title>Methylobrevis albus sp. nov., isolated from fresh water lack sediment.</title>
        <authorList>
            <person name="Zou Q."/>
        </authorList>
    </citation>
    <scope>NUCLEOTIDE SEQUENCE</scope>
    <source>
        <strain evidence="2">L22</strain>
    </source>
</reference>
<dbReference type="Proteomes" id="UP000631694">
    <property type="component" value="Unassembled WGS sequence"/>
</dbReference>
<proteinExistence type="predicted"/>
<evidence type="ECO:0000313" key="3">
    <source>
        <dbReference type="Proteomes" id="UP000631694"/>
    </source>
</evidence>
<comment type="caution">
    <text evidence="2">The sequence shown here is derived from an EMBL/GenBank/DDBJ whole genome shotgun (WGS) entry which is preliminary data.</text>
</comment>
<dbReference type="PRINTS" id="PR01217">
    <property type="entry name" value="PRICHEXTENSN"/>
</dbReference>
<name>A0A931I4I0_9HYPH</name>
<feature type="compositionally biased region" description="Pro residues" evidence="1">
    <location>
        <begin position="125"/>
        <end position="155"/>
    </location>
</feature>
<gene>
    <name evidence="2" type="ORF">I5731_16210</name>
</gene>
<dbReference type="EMBL" id="JADZLT010000054">
    <property type="protein sequence ID" value="MBH0239369.1"/>
    <property type="molecule type" value="Genomic_DNA"/>
</dbReference>
<dbReference type="RefSeq" id="WP_197312451.1">
    <property type="nucleotide sequence ID" value="NZ_JADZLT010000054.1"/>
</dbReference>
<evidence type="ECO:0000256" key="1">
    <source>
        <dbReference type="SAM" id="MobiDB-lite"/>
    </source>
</evidence>
<feature type="compositionally biased region" description="Pro residues" evidence="1">
    <location>
        <begin position="162"/>
        <end position="192"/>
    </location>
</feature>
<feature type="compositionally biased region" description="Pro residues" evidence="1">
    <location>
        <begin position="102"/>
        <end position="117"/>
    </location>
</feature>
<dbReference type="Gene3D" id="3.30.1150.10">
    <property type="match status" value="1"/>
</dbReference>
<sequence length="389" mass="39978">MRVGVTTSALAHVAILLWGLVSLPGAEPFAVEQIEALPVDIITDVTNISEGSRTAPEGDTQSQGEATPLLPRPDSTRIGNAPQDLEAPPTPTASETAAVPEAAPPPPPPPPTLAPPEPEPEPEVAAPPPPPPTPAPAPPRPTPPAPAIEELPPPRAELAELAPPPPEPEPEPPAPQAEPEPAPAPPAPPQPATPAATPVEETRPAPPVKPRSKPAPPRPVETASAEPSQPTRTPAETRPRTSSQGAPESTSSFDPNEIANLLNKVDPSGGGARASDRPASLGTATGRGAGAMTASEIDALRARIYECWNPPIGAAGETVSVPIRMVLNIDGTLSGTPVAMSVPGGPYGQIVAEAALRAVRRCAPYDFLPPEKFDSWSVVNINFSPPPSY</sequence>
<protein>
    <submittedName>
        <fullName evidence="2">Cell envelope integrity protein TolA</fullName>
    </submittedName>
</protein>
<accession>A0A931I4I0</accession>